<feature type="binding site" evidence="2">
    <location>
        <position position="66"/>
    </location>
    <ligand>
        <name>glutathione</name>
        <dbReference type="ChEBI" id="CHEBI:57925"/>
    </ligand>
</feature>
<protein>
    <recommendedName>
        <fullName evidence="4">GST C-terminal domain-containing protein</fullName>
    </recommendedName>
</protein>
<feature type="binding site" evidence="2">
    <location>
        <begin position="110"/>
        <end position="113"/>
    </location>
    <ligand>
        <name>glutathione</name>
        <dbReference type="ChEBI" id="CHEBI:57925"/>
    </ligand>
</feature>
<sequence length="304" mass="34904">MAVKSFNNIVSNSPGSKFTIEKNRYLLYVSLTCPFAQRALIARQIKGLEDYFPLVHTHFSLDSNGWRFATKEELASVPEGDIKYGSAEPVYGFDRISKLYNKANPEYEGRWTVPALWDKKEETLVNNESAELVRFFNTEFNEVLPEKYAKVDLYPKELQSDIESFNEQFGDKVAQGFFKATFASNKEDFEAGYKLLIDELKKVDTELAERQKKGSFFAVGSQVTEADIKLFTSIVRLGRLYYKEYDAQRLSIGKDYPHVHKWLKNLWEIPAFKDTTSFTQLTDSAESRSGHKVSEKIESVLDLA</sequence>
<dbReference type="GeneID" id="37008588"/>
<dbReference type="EMBL" id="PKFO01000002">
    <property type="protein sequence ID" value="PVH19413.1"/>
    <property type="molecule type" value="Genomic_DNA"/>
</dbReference>
<dbReference type="OrthoDB" id="2309723at2759"/>
<dbReference type="Gene3D" id="1.20.1050.10">
    <property type="match status" value="1"/>
</dbReference>
<organism evidence="5 6">
    <name type="scientific">Candidozyma haemuli</name>
    <dbReference type="NCBI Taxonomy" id="45357"/>
    <lineage>
        <taxon>Eukaryota</taxon>
        <taxon>Fungi</taxon>
        <taxon>Dikarya</taxon>
        <taxon>Ascomycota</taxon>
        <taxon>Saccharomycotina</taxon>
        <taxon>Pichiomycetes</taxon>
        <taxon>Metschnikowiaceae</taxon>
        <taxon>Candidozyma</taxon>
    </lineage>
</organism>
<proteinExistence type="predicted"/>
<dbReference type="InterPro" id="IPR016639">
    <property type="entry name" value="GST_Omega/GSH"/>
</dbReference>
<dbReference type="SUPFAM" id="SSF47616">
    <property type="entry name" value="GST C-terminal domain-like"/>
    <property type="match status" value="1"/>
</dbReference>
<accession>A0A2V1AQ98</accession>
<name>A0A2V1AQ98_9ASCO</name>
<evidence type="ECO:0000313" key="5">
    <source>
        <dbReference type="EMBL" id="PVH19413.1"/>
    </source>
</evidence>
<dbReference type="STRING" id="45357.A0A2V1AQ98"/>
<feature type="binding site" evidence="2">
    <location>
        <begin position="128"/>
        <end position="129"/>
    </location>
    <ligand>
        <name>glutathione</name>
        <dbReference type="ChEBI" id="CHEBI:57925"/>
    </ligand>
</feature>
<dbReference type="InterPro" id="IPR010987">
    <property type="entry name" value="Glutathione-S-Trfase_C-like"/>
</dbReference>
<dbReference type="PROSITE" id="PS50405">
    <property type="entry name" value="GST_CTER"/>
    <property type="match status" value="1"/>
</dbReference>
<dbReference type="Gene3D" id="3.40.30.10">
    <property type="entry name" value="Glutaredoxin"/>
    <property type="match status" value="1"/>
</dbReference>
<dbReference type="SUPFAM" id="SSF52833">
    <property type="entry name" value="Thioredoxin-like"/>
    <property type="match status" value="1"/>
</dbReference>
<dbReference type="VEuPathDB" id="FungiDB:CXQ85_003257"/>
<dbReference type="Pfam" id="PF13409">
    <property type="entry name" value="GST_N_2"/>
    <property type="match status" value="1"/>
</dbReference>
<dbReference type="InterPro" id="IPR036249">
    <property type="entry name" value="Thioredoxin-like_sf"/>
</dbReference>
<dbReference type="PIRSF" id="PIRSF015753">
    <property type="entry name" value="GST"/>
    <property type="match status" value="1"/>
</dbReference>
<gene>
    <name evidence="5" type="ORF">CXQ85_003257</name>
</gene>
<dbReference type="GO" id="GO:0004364">
    <property type="term" value="F:glutathione transferase activity"/>
    <property type="evidence" value="ECO:0007669"/>
    <property type="project" value="InterPro"/>
</dbReference>
<evidence type="ECO:0000256" key="2">
    <source>
        <dbReference type="PIRSR" id="PIRSR015753-2"/>
    </source>
</evidence>
<evidence type="ECO:0000313" key="6">
    <source>
        <dbReference type="Proteomes" id="UP000244309"/>
    </source>
</evidence>
<dbReference type="AlphaFoldDB" id="A0A2V1AQ98"/>
<dbReference type="InterPro" id="IPR004045">
    <property type="entry name" value="Glutathione_S-Trfase_N"/>
</dbReference>
<feature type="domain" description="GST C-terminal" evidence="4">
    <location>
        <begin position="155"/>
        <end position="303"/>
    </location>
</feature>
<dbReference type="PANTHER" id="PTHR32419:SF6">
    <property type="entry name" value="GLUTATHIONE S-TRANSFERASE OMEGA-LIKE 1-RELATED"/>
    <property type="match status" value="1"/>
</dbReference>
<reference evidence="5 6" key="1">
    <citation type="submission" date="2017-12" db="EMBL/GenBank/DDBJ databases">
        <title>Genome Sequence of a Multidrug-Resistant Candida haemulonii Isolate from a Patient with Chronic Leg Ulcers in Israel.</title>
        <authorList>
            <person name="Chow N.A."/>
            <person name="Gade L."/>
            <person name="Batra D."/>
            <person name="Rowe L.A."/>
            <person name="Ben-Ami R."/>
            <person name="Loparev V.N."/>
            <person name="Litvintseva A.P."/>
        </authorList>
    </citation>
    <scope>NUCLEOTIDE SEQUENCE [LARGE SCALE GENOMIC DNA]</scope>
    <source>
        <strain evidence="5 6">B11899</strain>
    </source>
</reference>
<evidence type="ECO:0000259" key="4">
    <source>
        <dbReference type="PROSITE" id="PS50405"/>
    </source>
</evidence>
<dbReference type="GO" id="GO:0005737">
    <property type="term" value="C:cytoplasm"/>
    <property type="evidence" value="ECO:0007669"/>
    <property type="project" value="TreeGrafter"/>
</dbReference>
<evidence type="ECO:0000256" key="3">
    <source>
        <dbReference type="PIRSR" id="PIRSR015753-3"/>
    </source>
</evidence>
<dbReference type="InterPro" id="IPR036282">
    <property type="entry name" value="Glutathione-S-Trfase_C_sf"/>
</dbReference>
<feature type="active site" description="Nucleophile" evidence="1">
    <location>
        <position position="33"/>
    </location>
</feature>
<dbReference type="PANTHER" id="PTHR32419">
    <property type="entry name" value="GLUTATHIONYL-HYDROQUINONE REDUCTASE"/>
    <property type="match status" value="1"/>
</dbReference>
<feature type="site" description="Lowers pKa of active site Cys" evidence="3">
    <location>
        <position position="241"/>
    </location>
</feature>
<dbReference type="Proteomes" id="UP000244309">
    <property type="component" value="Unassembled WGS sequence"/>
</dbReference>
<dbReference type="RefSeq" id="XP_025340353.1">
    <property type="nucleotide sequence ID" value="XM_025486905.1"/>
</dbReference>
<comment type="caution">
    <text evidence="5">The sequence shown here is derived from an EMBL/GenBank/DDBJ whole genome shotgun (WGS) entry which is preliminary data.</text>
</comment>
<keyword evidence="6" id="KW-1185">Reference proteome</keyword>
<evidence type="ECO:0000256" key="1">
    <source>
        <dbReference type="PIRSR" id="PIRSR015753-1"/>
    </source>
</evidence>
<dbReference type="Pfam" id="PF13410">
    <property type="entry name" value="GST_C_2"/>
    <property type="match status" value="1"/>
</dbReference>